<dbReference type="InterPro" id="IPR036397">
    <property type="entry name" value="RNaseH_sf"/>
</dbReference>
<sequence length="803" mass="91238">MAGEGATVDFAQPVTAQMESNDATTHSSAISITQTDMEDLEIHTSDHPGMILVSDPLVRNNYLLWSRAVKVALTAKMKLSFINGTYPKPAAGTENFKQWVRTDSMVFSWIMNCISKDISKAFYYAKLARRLWLDLESRFGQSNGPMIYNLQREIASVSQGNLDVVAYYTKLKMLWDELECIDPTPDCECSSQRTGQINMEEANPNAALLAKNVDIRQGTGNFQRRKSVIDKKNLFCDHCSKSGHSRDACFKLHGYPEWFKEYSEQKKNRSGDAKALAASCELNKPRKADTATTESISHMLTEVLHLMKGKMPTDQNTGHFASIGDFAGTYLNSTSSFFSSHSWIIDSGATAHMCTNVQLLHNLAPLPYTSSVSLPDGSKQVITHCGNVTLSDHISLTHVLHIPHFKYNLLSVSKLISSSRITFVFLSSQCLLQDQRTKKVLAVGKLVGKLYVLDTESFSKEVLNKHTMNIVNECSLNVTITENDLWHRRLGYTPILVLKHANVLKEHCDDLSTCHTCPLAKQQRLPFLISATHSMHIFELLHVDIWGPYNQFSFSGCTYLLTVVDDFSRATWVFLMRYKSQSVSTLQHFYSMVLTQFDRKLKVVRTDNGSEFLSEKCQSFFLDKGIMHHKTCPYPPQQNGVVERKHKHLLQIARAVSIRLAPRFWTEAILIATFIINRLPTSVLQWRSPYEVLYNKPVDYFVLKVFGCLAFATNLQLHKTKFTKRAHRCVFVGYVPRQKEYKLFDLDDKVMLVSRDIVFHERIFPFQGLTDMVDRVPCSAPLLDDTERDDTESPTTSTTQSYH</sequence>
<evidence type="ECO:0000256" key="1">
    <source>
        <dbReference type="ARBA" id="ARBA00022670"/>
    </source>
</evidence>
<name>A0AAW2LN82_SESRA</name>
<evidence type="ECO:0000256" key="2">
    <source>
        <dbReference type="SAM" id="MobiDB-lite"/>
    </source>
</evidence>
<dbReference type="GO" id="GO:0006508">
    <property type="term" value="P:proteolysis"/>
    <property type="evidence" value="ECO:0007669"/>
    <property type="project" value="UniProtKB-KW"/>
</dbReference>
<dbReference type="PROSITE" id="PS50994">
    <property type="entry name" value="INTEGRASE"/>
    <property type="match status" value="1"/>
</dbReference>
<dbReference type="Pfam" id="PF14244">
    <property type="entry name" value="Retrotran_gag_3"/>
    <property type="match status" value="1"/>
</dbReference>
<feature type="compositionally biased region" description="Polar residues" evidence="2">
    <location>
        <begin position="793"/>
        <end position="803"/>
    </location>
</feature>
<dbReference type="Pfam" id="PF00665">
    <property type="entry name" value="rve"/>
    <property type="match status" value="1"/>
</dbReference>
<accession>A0AAW2LN82</accession>
<reference evidence="4" key="1">
    <citation type="submission" date="2020-06" db="EMBL/GenBank/DDBJ databases">
        <authorList>
            <person name="Li T."/>
            <person name="Hu X."/>
            <person name="Zhang T."/>
            <person name="Song X."/>
            <person name="Zhang H."/>
            <person name="Dai N."/>
            <person name="Sheng W."/>
            <person name="Hou X."/>
            <person name="Wei L."/>
        </authorList>
    </citation>
    <scope>NUCLEOTIDE SEQUENCE</scope>
    <source>
        <strain evidence="4">G02</strain>
        <tissue evidence="4">Leaf</tissue>
    </source>
</reference>
<comment type="caution">
    <text evidence="4">The sequence shown here is derived from an EMBL/GenBank/DDBJ whole genome shotgun (WGS) entry which is preliminary data.</text>
</comment>
<evidence type="ECO:0000259" key="3">
    <source>
        <dbReference type="PROSITE" id="PS50994"/>
    </source>
</evidence>
<dbReference type="InterPro" id="IPR039537">
    <property type="entry name" value="Retrotran_Ty1/copia-like"/>
</dbReference>
<dbReference type="InterPro" id="IPR029472">
    <property type="entry name" value="Copia-like_N"/>
</dbReference>
<gene>
    <name evidence="4" type="ORF">Sradi_5310800</name>
</gene>
<feature type="domain" description="Integrase catalytic" evidence="3">
    <location>
        <begin position="522"/>
        <end position="697"/>
    </location>
</feature>
<dbReference type="InterPro" id="IPR054722">
    <property type="entry name" value="PolX-like_BBD"/>
</dbReference>
<dbReference type="GO" id="GO:0008233">
    <property type="term" value="F:peptidase activity"/>
    <property type="evidence" value="ECO:0007669"/>
    <property type="project" value="UniProtKB-KW"/>
</dbReference>
<dbReference type="GO" id="GO:0003676">
    <property type="term" value="F:nucleic acid binding"/>
    <property type="evidence" value="ECO:0007669"/>
    <property type="project" value="InterPro"/>
</dbReference>
<dbReference type="GO" id="GO:0015074">
    <property type="term" value="P:DNA integration"/>
    <property type="evidence" value="ECO:0007669"/>
    <property type="project" value="InterPro"/>
</dbReference>
<dbReference type="AlphaFoldDB" id="A0AAW2LN82"/>
<dbReference type="EMBL" id="JACGWJ010000024">
    <property type="protein sequence ID" value="KAL0320493.1"/>
    <property type="molecule type" value="Genomic_DNA"/>
</dbReference>
<feature type="region of interest" description="Disordered" evidence="2">
    <location>
        <begin position="780"/>
        <end position="803"/>
    </location>
</feature>
<reference evidence="4" key="2">
    <citation type="journal article" date="2024" name="Plant">
        <title>Genomic evolution and insights into agronomic trait innovations of Sesamum species.</title>
        <authorList>
            <person name="Miao H."/>
            <person name="Wang L."/>
            <person name="Qu L."/>
            <person name="Liu H."/>
            <person name="Sun Y."/>
            <person name="Le M."/>
            <person name="Wang Q."/>
            <person name="Wei S."/>
            <person name="Zheng Y."/>
            <person name="Lin W."/>
            <person name="Duan Y."/>
            <person name="Cao H."/>
            <person name="Xiong S."/>
            <person name="Wang X."/>
            <person name="Wei L."/>
            <person name="Li C."/>
            <person name="Ma Q."/>
            <person name="Ju M."/>
            <person name="Zhao R."/>
            <person name="Li G."/>
            <person name="Mu C."/>
            <person name="Tian Q."/>
            <person name="Mei H."/>
            <person name="Zhang T."/>
            <person name="Gao T."/>
            <person name="Zhang H."/>
        </authorList>
    </citation>
    <scope>NUCLEOTIDE SEQUENCE</scope>
    <source>
        <strain evidence="4">G02</strain>
    </source>
</reference>
<proteinExistence type="predicted"/>
<protein>
    <submittedName>
        <fullName evidence="4">Retrovirus-related Pol polyprotein from transposon RE2</fullName>
    </submittedName>
</protein>
<dbReference type="InterPro" id="IPR057670">
    <property type="entry name" value="SH3_retrovirus"/>
</dbReference>
<dbReference type="PANTHER" id="PTHR42648">
    <property type="entry name" value="TRANSPOSASE, PUTATIVE-RELATED"/>
    <property type="match status" value="1"/>
</dbReference>
<evidence type="ECO:0000313" key="4">
    <source>
        <dbReference type="EMBL" id="KAL0320493.1"/>
    </source>
</evidence>
<keyword evidence="1" id="KW-0378">Hydrolase</keyword>
<keyword evidence="1" id="KW-0645">Protease</keyword>
<dbReference type="SUPFAM" id="SSF53098">
    <property type="entry name" value="Ribonuclease H-like"/>
    <property type="match status" value="1"/>
</dbReference>
<dbReference type="Pfam" id="PF22936">
    <property type="entry name" value="Pol_BBD"/>
    <property type="match status" value="1"/>
</dbReference>
<dbReference type="InterPro" id="IPR012337">
    <property type="entry name" value="RNaseH-like_sf"/>
</dbReference>
<dbReference type="Gene3D" id="3.30.420.10">
    <property type="entry name" value="Ribonuclease H-like superfamily/Ribonuclease H"/>
    <property type="match status" value="1"/>
</dbReference>
<dbReference type="PANTHER" id="PTHR42648:SF31">
    <property type="entry name" value="RNA-DIRECTED DNA POLYMERASE"/>
    <property type="match status" value="1"/>
</dbReference>
<organism evidence="4">
    <name type="scientific">Sesamum radiatum</name>
    <name type="common">Black benniseed</name>
    <dbReference type="NCBI Taxonomy" id="300843"/>
    <lineage>
        <taxon>Eukaryota</taxon>
        <taxon>Viridiplantae</taxon>
        <taxon>Streptophyta</taxon>
        <taxon>Embryophyta</taxon>
        <taxon>Tracheophyta</taxon>
        <taxon>Spermatophyta</taxon>
        <taxon>Magnoliopsida</taxon>
        <taxon>eudicotyledons</taxon>
        <taxon>Gunneridae</taxon>
        <taxon>Pentapetalae</taxon>
        <taxon>asterids</taxon>
        <taxon>lamiids</taxon>
        <taxon>Lamiales</taxon>
        <taxon>Pedaliaceae</taxon>
        <taxon>Sesamum</taxon>
    </lineage>
</organism>
<dbReference type="Pfam" id="PF25597">
    <property type="entry name" value="SH3_retrovirus"/>
    <property type="match status" value="1"/>
</dbReference>
<dbReference type="InterPro" id="IPR001584">
    <property type="entry name" value="Integrase_cat-core"/>
</dbReference>